<dbReference type="RefSeq" id="WP_207562307.1">
    <property type="nucleotide sequence ID" value="NZ_CP046072.1"/>
</dbReference>
<feature type="coiled-coil region" evidence="2">
    <location>
        <begin position="563"/>
        <end position="601"/>
    </location>
</feature>
<evidence type="ECO:0000256" key="2">
    <source>
        <dbReference type="SAM" id="Coils"/>
    </source>
</evidence>
<keyword evidence="1" id="KW-0597">Phosphoprotein</keyword>
<feature type="domain" description="HPt" evidence="3">
    <location>
        <begin position="562"/>
        <end position="649"/>
    </location>
</feature>
<gene>
    <name evidence="4" type="ORF">GJV85_02520</name>
</gene>
<comment type="caution">
    <text evidence="1">Lacks conserved residue(s) required for the propagation of feature annotation.</text>
</comment>
<evidence type="ECO:0000256" key="1">
    <source>
        <dbReference type="PROSITE-ProRule" id="PRU00110"/>
    </source>
</evidence>
<dbReference type="GO" id="GO:0004672">
    <property type="term" value="F:protein kinase activity"/>
    <property type="evidence" value="ECO:0007669"/>
    <property type="project" value="UniProtKB-ARBA"/>
</dbReference>
<dbReference type="Proteomes" id="UP000671852">
    <property type="component" value="Chromosome"/>
</dbReference>
<dbReference type="InterPro" id="IPR008207">
    <property type="entry name" value="Sig_transdc_His_kin_Hpt_dom"/>
</dbReference>
<organism evidence="4 5">
    <name type="scientific">Sulfurimonas aquatica</name>
    <dbReference type="NCBI Taxonomy" id="2672570"/>
    <lineage>
        <taxon>Bacteria</taxon>
        <taxon>Pseudomonadati</taxon>
        <taxon>Campylobacterota</taxon>
        <taxon>Epsilonproteobacteria</taxon>
        <taxon>Campylobacterales</taxon>
        <taxon>Sulfurimonadaceae</taxon>
        <taxon>Sulfurimonas</taxon>
    </lineage>
</organism>
<dbReference type="AlphaFoldDB" id="A0A975GC94"/>
<accession>A0A975GC94</accession>
<dbReference type="PROSITE" id="PS50894">
    <property type="entry name" value="HPT"/>
    <property type="match status" value="2"/>
</dbReference>
<dbReference type="InterPro" id="IPR036641">
    <property type="entry name" value="HPT_dom_sf"/>
</dbReference>
<keyword evidence="2" id="KW-0175">Coiled coil</keyword>
<dbReference type="EMBL" id="CP046072">
    <property type="protein sequence ID" value="QSZ41034.1"/>
    <property type="molecule type" value="Genomic_DNA"/>
</dbReference>
<keyword evidence="5" id="KW-1185">Reference proteome</keyword>
<proteinExistence type="predicted"/>
<evidence type="ECO:0000313" key="4">
    <source>
        <dbReference type="EMBL" id="QSZ41034.1"/>
    </source>
</evidence>
<sequence length="649" mass="73915">MLIYNYQKEFLGIDERDLRLLGFNNLAQLKTEVSDFADLFVKTPGYIHNFKHVHWIDFITCAESNEESKVIINVNSKNYRSTITITTAYLVDSPSQKAFLINLNNIHELSLDDSKRISGDIVERPQIHNESPKEIFNTPEFEDYAQPQVKSSSLTSDPYEIPLDVDMGSDMDIQDDISLVPEEVKPTRIQEAPQSAKSSDEAQMMDINDLSLDVAMDDFPELEEEKPEVVAPKQPKTRVEVSSETYDNGYIYDPHVASNELGLPIDLIEEFIEDFIAQAKEFKEALYNSLRESDLDNVKILSHKLKGVAANLRIEDAFEVLAIINTNANVTVIKENLDTLYKIIAKLAGESIEVQHVIETDDEPHIDEPEEEINIDTDELTIDFKDEEETIDIVDSKEPEEEIKIDADELTIDFKDEEDLFEKETIDIVDSKESQEEIKIDTDELTIDFKDEEDLLENETIDIVDSEVPQKIDVAELADDVYSDDTPVEIEAEDNLFTDEIVSVEENELLVEEDDNGVEIILTDDSELHTDEDLIEIEEESPEEAIAVDYKKESIANEIGLDLDSFNELLEDYFNEAKEMLQAMQRDLENSEIKAIKQQALKLKGMSDNMRMTSFTTELETLIHSSDEKEISNAISKIDATIAYMKKGA</sequence>
<dbReference type="SUPFAM" id="SSF47226">
    <property type="entry name" value="Histidine-containing phosphotransfer domain, HPT domain"/>
    <property type="match status" value="2"/>
</dbReference>
<feature type="domain" description="HPt" evidence="3">
    <location>
        <begin position="264"/>
        <end position="361"/>
    </location>
</feature>
<dbReference type="GO" id="GO:0000160">
    <property type="term" value="P:phosphorelay signal transduction system"/>
    <property type="evidence" value="ECO:0007669"/>
    <property type="project" value="InterPro"/>
</dbReference>
<protein>
    <submittedName>
        <fullName evidence="4">Hpt domain-containing protein</fullName>
    </submittedName>
</protein>
<reference evidence="4" key="1">
    <citation type="submission" date="2019-11" db="EMBL/GenBank/DDBJ databases">
        <authorList>
            <person name="Kojima H."/>
        </authorList>
    </citation>
    <scope>NUCLEOTIDE SEQUENCE</scope>
    <source>
        <strain evidence="4">H1576</strain>
    </source>
</reference>
<dbReference type="Gene3D" id="1.20.120.160">
    <property type="entry name" value="HPT domain"/>
    <property type="match status" value="2"/>
</dbReference>
<reference evidence="4" key="2">
    <citation type="submission" date="2021-04" db="EMBL/GenBank/DDBJ databases">
        <title>Isolation and characterization of a novel species of the genus Sulfurimonas.</title>
        <authorList>
            <person name="Fukui M."/>
        </authorList>
    </citation>
    <scope>NUCLEOTIDE SEQUENCE</scope>
    <source>
        <strain evidence="4">H1576</strain>
    </source>
</reference>
<dbReference type="KEGG" id="saqt:GJV85_02520"/>
<feature type="modified residue" description="Phosphohistidine" evidence="1">
    <location>
        <position position="303"/>
    </location>
</feature>
<evidence type="ECO:0000313" key="5">
    <source>
        <dbReference type="Proteomes" id="UP000671852"/>
    </source>
</evidence>
<name>A0A975GC94_9BACT</name>
<evidence type="ECO:0000259" key="3">
    <source>
        <dbReference type="PROSITE" id="PS50894"/>
    </source>
</evidence>